<organism evidence="1 2">
    <name type="scientific">Mycolicibacterium canariasense</name>
    <name type="common">Mycobacterium canariasense</name>
    <dbReference type="NCBI Taxonomy" id="228230"/>
    <lineage>
        <taxon>Bacteria</taxon>
        <taxon>Bacillati</taxon>
        <taxon>Actinomycetota</taxon>
        <taxon>Actinomycetes</taxon>
        <taxon>Mycobacteriales</taxon>
        <taxon>Mycobacteriaceae</taxon>
        <taxon>Mycolicibacterium</taxon>
    </lineage>
</organism>
<dbReference type="EMBL" id="BCSY01000131">
    <property type="protein sequence ID" value="GAS99288.1"/>
    <property type="molecule type" value="Genomic_DNA"/>
</dbReference>
<evidence type="ECO:0000313" key="2">
    <source>
        <dbReference type="Proteomes" id="UP000069443"/>
    </source>
</evidence>
<gene>
    <name evidence="1" type="ORF">RMCC_6253</name>
</gene>
<dbReference type="Proteomes" id="UP000069443">
    <property type="component" value="Unassembled WGS sequence"/>
</dbReference>
<evidence type="ECO:0000313" key="1">
    <source>
        <dbReference type="EMBL" id="GAS99288.1"/>
    </source>
</evidence>
<reference evidence="2" key="1">
    <citation type="journal article" date="2016" name="Genome Announc.">
        <title>Draft Genome Sequences of Five Rapidly Growing Mycobacterium Species, M. thermoresistibile, M. fortuitum subsp. acetamidolyticum, M. canariasense, M. brisbanense, and M. novocastrense.</title>
        <authorList>
            <person name="Katahira K."/>
            <person name="Ogura Y."/>
            <person name="Gotoh Y."/>
            <person name="Hayashi T."/>
        </authorList>
    </citation>
    <scope>NUCLEOTIDE SEQUENCE [LARGE SCALE GENOMIC DNA]</scope>
    <source>
        <strain evidence="2">JCM15298</strain>
    </source>
</reference>
<dbReference type="RefSeq" id="WP_062659989.1">
    <property type="nucleotide sequence ID" value="NZ_BCSY01000131.1"/>
</dbReference>
<reference evidence="2" key="2">
    <citation type="submission" date="2016-02" db="EMBL/GenBank/DDBJ databases">
        <title>Draft genome sequence of five rapidly growing Mycobacterium species.</title>
        <authorList>
            <person name="Katahira K."/>
            <person name="Gotou Y."/>
            <person name="Iida K."/>
            <person name="Ogura Y."/>
            <person name="Hayashi T."/>
        </authorList>
    </citation>
    <scope>NUCLEOTIDE SEQUENCE [LARGE SCALE GENOMIC DNA]</scope>
    <source>
        <strain evidence="2">JCM15298</strain>
    </source>
</reference>
<comment type="caution">
    <text evidence="1">The sequence shown here is derived from an EMBL/GenBank/DDBJ whole genome shotgun (WGS) entry which is preliminary data.</text>
</comment>
<name>A0A117ICD0_MYCCR</name>
<dbReference type="OrthoDB" id="4762756at2"/>
<keyword evidence="2" id="KW-1185">Reference proteome</keyword>
<dbReference type="STRING" id="228230.RMCC_6253"/>
<dbReference type="AlphaFoldDB" id="A0A117ICD0"/>
<accession>A0A117ICD0</accession>
<proteinExistence type="predicted"/>
<sequence length="91" mass="10252">MDTELRTYLRDLTTGEWITYTPDVWLGQYQARIDDALVRHGHTVGGSFAITGSPETGRMTVCAVDGAVVLDFDWHTMTIEQARAQQNRHSL</sequence>
<protein>
    <submittedName>
        <fullName evidence="1">Uncharacterized protein</fullName>
    </submittedName>
</protein>